<feature type="transmembrane region" description="Helical" evidence="6">
    <location>
        <begin position="21"/>
        <end position="39"/>
    </location>
</feature>
<dbReference type="GO" id="GO:0006310">
    <property type="term" value="P:DNA recombination"/>
    <property type="evidence" value="ECO:0007669"/>
    <property type="project" value="UniProtKB-KW"/>
</dbReference>
<keyword evidence="4" id="KW-0233">DNA recombination</keyword>
<protein>
    <submittedName>
        <fullName evidence="9">Integrase</fullName>
    </submittedName>
</protein>
<keyword evidence="2" id="KW-0229">DNA integration</keyword>
<accession>A0A177LTC4</accession>
<comment type="caution">
    <text evidence="9">The sequence shown here is derived from an EMBL/GenBank/DDBJ whole genome shotgun (WGS) entry which is preliminary data.</text>
</comment>
<dbReference type="InterPro" id="IPR011010">
    <property type="entry name" value="DNA_brk_join_enz"/>
</dbReference>
<evidence type="ECO:0000313" key="10">
    <source>
        <dbReference type="Proteomes" id="UP000077763"/>
    </source>
</evidence>
<dbReference type="PROSITE" id="PS51900">
    <property type="entry name" value="CB"/>
    <property type="match status" value="1"/>
</dbReference>
<name>A0A177LTC4_METMH</name>
<feature type="domain" description="Tyr recombinase" evidence="7">
    <location>
        <begin position="105"/>
        <end position="310"/>
    </location>
</feature>
<proteinExistence type="inferred from homology"/>
<evidence type="ECO:0000256" key="1">
    <source>
        <dbReference type="ARBA" id="ARBA00008857"/>
    </source>
</evidence>
<evidence type="ECO:0000256" key="5">
    <source>
        <dbReference type="PROSITE-ProRule" id="PRU01248"/>
    </source>
</evidence>
<sequence length="325" mass="37337">MNTPITMTTHAENYLSERRRLGFGLLSPGYSIISFAHYIDSLKIEEPLTVEMMADWARQDQGHSDDPATWARRLKHLRSFCRYLQQFEPRTEVPDDNIFGRVGQRLAPHIYSEQEIIDLLAAARNLDSFIPGLRGATYVTLFGLLASTGLRISEALHLLDSDVDLKAGMLTIRQTKFAKSRYVPLHPSTVEALKQYRSQRNIHIPVTDDTPFFISTRGRLLGHRLDARQVHRVFIQLRKQLGWINRGAHHGPRIHDLRHTFVVRRILLWQAQGMDVDRQMLALSTYVGHAMVTNTYWYMTGIPELMVVAAKRFEAFAQLPEVGHD</sequence>
<comment type="similarity">
    <text evidence="1">Belongs to the 'phage' integrase family.</text>
</comment>
<evidence type="ECO:0000259" key="7">
    <source>
        <dbReference type="PROSITE" id="PS51898"/>
    </source>
</evidence>
<evidence type="ECO:0000256" key="6">
    <source>
        <dbReference type="SAM" id="Phobius"/>
    </source>
</evidence>
<keyword evidence="6" id="KW-0472">Membrane</keyword>
<dbReference type="InterPro" id="IPR050090">
    <property type="entry name" value="Tyrosine_recombinase_XerCD"/>
</dbReference>
<keyword evidence="6" id="KW-1133">Transmembrane helix</keyword>
<dbReference type="CDD" id="cd00797">
    <property type="entry name" value="INT_RitB_C_like"/>
    <property type="match status" value="1"/>
</dbReference>
<dbReference type="GO" id="GO:0015074">
    <property type="term" value="P:DNA integration"/>
    <property type="evidence" value="ECO:0007669"/>
    <property type="project" value="UniProtKB-KW"/>
</dbReference>
<evidence type="ECO:0000313" key="9">
    <source>
        <dbReference type="EMBL" id="OAH96523.1"/>
    </source>
</evidence>
<gene>
    <name evidence="9" type="ORF">A1353_24035</name>
</gene>
<dbReference type="InterPro" id="IPR002104">
    <property type="entry name" value="Integrase_catalytic"/>
</dbReference>
<evidence type="ECO:0000256" key="4">
    <source>
        <dbReference type="ARBA" id="ARBA00023172"/>
    </source>
</evidence>
<dbReference type="Gene3D" id="1.10.443.10">
    <property type="entry name" value="Intergrase catalytic core"/>
    <property type="match status" value="1"/>
</dbReference>
<dbReference type="AlphaFoldDB" id="A0A177LTC4"/>
<dbReference type="Proteomes" id="UP000077763">
    <property type="component" value="Unassembled WGS sequence"/>
</dbReference>
<dbReference type="PROSITE" id="PS51898">
    <property type="entry name" value="TYR_RECOMBINASE"/>
    <property type="match status" value="1"/>
</dbReference>
<dbReference type="PANTHER" id="PTHR30349">
    <property type="entry name" value="PHAGE INTEGRASE-RELATED"/>
    <property type="match status" value="1"/>
</dbReference>
<dbReference type="InterPro" id="IPR044068">
    <property type="entry name" value="CB"/>
</dbReference>
<keyword evidence="6" id="KW-0812">Transmembrane</keyword>
<dbReference type="InterPro" id="IPR013762">
    <property type="entry name" value="Integrase-like_cat_sf"/>
</dbReference>
<evidence type="ECO:0000256" key="3">
    <source>
        <dbReference type="ARBA" id="ARBA00023125"/>
    </source>
</evidence>
<feature type="domain" description="Core-binding (CB)" evidence="8">
    <location>
        <begin position="5"/>
        <end position="85"/>
    </location>
</feature>
<evidence type="ECO:0000259" key="8">
    <source>
        <dbReference type="PROSITE" id="PS51900"/>
    </source>
</evidence>
<dbReference type="EMBL" id="LUUH01000112">
    <property type="protein sequence ID" value="OAH96523.1"/>
    <property type="molecule type" value="Genomic_DNA"/>
</dbReference>
<dbReference type="RefSeq" id="WP_064038899.1">
    <property type="nucleotide sequence ID" value="NZ_LUUH01000112.1"/>
</dbReference>
<reference evidence="9 10" key="1">
    <citation type="submission" date="2016-03" db="EMBL/GenBank/DDBJ databases">
        <authorList>
            <person name="Ploux O."/>
        </authorList>
    </citation>
    <scope>NUCLEOTIDE SEQUENCE [LARGE SCALE GENOMIC DNA]</scope>
    <source>
        <strain evidence="9 10">R-45371</strain>
    </source>
</reference>
<dbReference type="Pfam" id="PF00589">
    <property type="entry name" value="Phage_integrase"/>
    <property type="match status" value="1"/>
</dbReference>
<organism evidence="9 10">
    <name type="scientific">Methylomonas methanica</name>
    <dbReference type="NCBI Taxonomy" id="421"/>
    <lineage>
        <taxon>Bacteria</taxon>
        <taxon>Pseudomonadati</taxon>
        <taxon>Pseudomonadota</taxon>
        <taxon>Gammaproteobacteria</taxon>
        <taxon>Methylococcales</taxon>
        <taxon>Methylococcaceae</taxon>
        <taxon>Methylomonas</taxon>
    </lineage>
</organism>
<dbReference type="SUPFAM" id="SSF56349">
    <property type="entry name" value="DNA breaking-rejoining enzymes"/>
    <property type="match status" value="1"/>
</dbReference>
<dbReference type="PANTHER" id="PTHR30349:SF41">
    <property type="entry name" value="INTEGRASE_RECOMBINASE PROTEIN MJ0367-RELATED"/>
    <property type="match status" value="1"/>
</dbReference>
<dbReference type="GO" id="GO:0003677">
    <property type="term" value="F:DNA binding"/>
    <property type="evidence" value="ECO:0007669"/>
    <property type="project" value="UniProtKB-UniRule"/>
</dbReference>
<keyword evidence="3 5" id="KW-0238">DNA-binding</keyword>
<evidence type="ECO:0000256" key="2">
    <source>
        <dbReference type="ARBA" id="ARBA00022908"/>
    </source>
</evidence>